<feature type="compositionally biased region" description="Basic and acidic residues" evidence="1">
    <location>
        <begin position="243"/>
        <end position="269"/>
    </location>
</feature>
<accession>A0A0B4GZ44</accession>
<sequence>MLTRSAVPNDCFFITTAHLTGVSIEDLSKHTGVDVPAPKRPGDRGPDGVKLKTMIKVFEKLGLRYRIWTYKSNPDSVGRGEALALPPRNLPRVVAVAYERPNNGGIDVTEDVRKSLIYGYFHIDEEASKGDFFKKQLAAINRMETDEANLNPPSGSQDEPMEVVYDDQLPPLTRGDYEGLNCPALLATLSAPPNMKAERSIEDGHFLRTRADGDCDKAREKANQEIKKDKQLAQQEQVSTTPGKEETPESLKEEGKLPKEEEKLPKEEEPTIYNGKEVTTMDEAKVAELVESASEKEFSELVDKRGLVDLVKKRWSLDVHEFRAKRLGYKPLTPSSIKSGAQALTKLKKAAKGGFNALGLGLWIAGMTEAFTSDTATDWDKAAAAGSIVPFLGCGLGAKADADKGESDWVDTVLCVTADALTLTPAAPLGILLHIYRFFRKLAQPEPLPKFEHMRGVRDSAWTSILNEKVYTQLYSDNSFQERLKDSLLFTELAVLSKAALGIGLATPDVLSAMQASTSDTDKSKTQSLSLSAADNIREGIPNESIHSQGDFLLHLPDQLLTSAEPYAKNIAEQLKKEFTAELISDHTALKYTQFTQGRYLTVGRPIIPPTNNFPQVQSTLKRMAERLNSSPLRMPNRFDVAYVIGQSKGLQGMDPLIPPLRDFLKTQEPKLPESERDSLLLFHTLEVSRLLDGEKTEDELDSYWPSSGNTANLRPLQILIAIKFGKVFEEVKMKNPQKDQDEFNSRPSLPHANCLLDELQSPPYLSLILGLGEEVINLPKDPRYKTYNILFKQEAFIDAMLQRAIEVQAENGTTPVYN</sequence>
<evidence type="ECO:0000256" key="1">
    <source>
        <dbReference type="SAM" id="MobiDB-lite"/>
    </source>
</evidence>
<feature type="compositionally biased region" description="Basic and acidic residues" evidence="1">
    <location>
        <begin position="221"/>
        <end position="231"/>
    </location>
</feature>
<feature type="region of interest" description="Disordered" evidence="1">
    <location>
        <begin position="221"/>
        <end position="269"/>
    </location>
</feature>
<name>A0A0B4GZ44_METGA</name>
<proteinExistence type="predicted"/>
<keyword evidence="3" id="KW-1185">Reference proteome</keyword>
<dbReference type="HOGENOM" id="CLU_345144_0_0_1"/>
<protein>
    <submittedName>
        <fullName evidence="2">Heat-labile enterotoxin, A chain</fullName>
    </submittedName>
</protein>
<evidence type="ECO:0000313" key="3">
    <source>
        <dbReference type="Proteomes" id="UP000031192"/>
    </source>
</evidence>
<dbReference type="EMBL" id="AZNH01000074">
    <property type="protein sequence ID" value="KID82801.1"/>
    <property type="molecule type" value="Genomic_DNA"/>
</dbReference>
<gene>
    <name evidence="2" type="ORF">MGU_09893</name>
</gene>
<dbReference type="Gene3D" id="1.10.490.40">
    <property type="entry name" value="Diphtheria toxin, translocation domain"/>
    <property type="match status" value="1"/>
</dbReference>
<comment type="caution">
    <text evidence="2">The sequence shown here is derived from an EMBL/GenBank/DDBJ whole genome shotgun (WGS) entry which is preliminary data.</text>
</comment>
<dbReference type="AlphaFoldDB" id="A0A0B4GZ44"/>
<dbReference type="Proteomes" id="UP000031192">
    <property type="component" value="Unassembled WGS sequence"/>
</dbReference>
<feature type="compositionally biased region" description="Polar residues" evidence="1">
    <location>
        <begin position="232"/>
        <end position="242"/>
    </location>
</feature>
<dbReference type="OrthoDB" id="4917004at2759"/>
<reference evidence="2 3" key="1">
    <citation type="journal article" date="2014" name="Proc. Natl. Acad. Sci. U.S.A.">
        <title>Trajectory and genomic determinants of fungal-pathogen speciation and host adaptation.</title>
        <authorList>
            <person name="Hu X."/>
            <person name="Xiao G."/>
            <person name="Zheng P."/>
            <person name="Shang Y."/>
            <person name="Su Y."/>
            <person name="Zhang X."/>
            <person name="Liu X."/>
            <person name="Zhan S."/>
            <person name="St Leger R.J."/>
            <person name="Wang C."/>
        </authorList>
    </citation>
    <scope>NUCLEOTIDE SEQUENCE [LARGE SCALE GENOMIC DNA]</scope>
    <source>
        <strain evidence="2 3">ARSEF 977</strain>
    </source>
</reference>
<evidence type="ECO:0000313" key="2">
    <source>
        <dbReference type="EMBL" id="KID82801.1"/>
    </source>
</evidence>
<organism evidence="2 3">
    <name type="scientific">Metarhizium guizhouense (strain ARSEF 977)</name>
    <dbReference type="NCBI Taxonomy" id="1276136"/>
    <lineage>
        <taxon>Eukaryota</taxon>
        <taxon>Fungi</taxon>
        <taxon>Dikarya</taxon>
        <taxon>Ascomycota</taxon>
        <taxon>Pezizomycotina</taxon>
        <taxon>Sordariomycetes</taxon>
        <taxon>Hypocreomycetidae</taxon>
        <taxon>Hypocreales</taxon>
        <taxon>Clavicipitaceae</taxon>
        <taxon>Metarhizium</taxon>
    </lineage>
</organism>